<accession>A0A7N4P842</accession>
<dbReference type="Proteomes" id="UP000007648">
    <property type="component" value="Unassembled WGS sequence"/>
</dbReference>
<dbReference type="InParanoid" id="A0A7N4P842"/>
<organism evidence="3 4">
    <name type="scientific">Sarcophilus harrisii</name>
    <name type="common">Tasmanian devil</name>
    <name type="synonym">Sarcophilus laniarius</name>
    <dbReference type="NCBI Taxonomy" id="9305"/>
    <lineage>
        <taxon>Eukaryota</taxon>
        <taxon>Metazoa</taxon>
        <taxon>Chordata</taxon>
        <taxon>Craniata</taxon>
        <taxon>Vertebrata</taxon>
        <taxon>Euteleostomi</taxon>
        <taxon>Mammalia</taxon>
        <taxon>Metatheria</taxon>
        <taxon>Dasyuromorphia</taxon>
        <taxon>Dasyuridae</taxon>
        <taxon>Sarcophilus</taxon>
    </lineage>
</organism>
<dbReference type="AlphaFoldDB" id="A0A7N4P842"/>
<keyword evidence="4" id="KW-1185">Reference proteome</keyword>
<reference evidence="3" key="2">
    <citation type="submission" date="2025-08" db="UniProtKB">
        <authorList>
            <consortium name="Ensembl"/>
        </authorList>
    </citation>
    <scope>IDENTIFICATION</scope>
</reference>
<name>A0A7N4P842_SARHA</name>
<feature type="compositionally biased region" description="Polar residues" evidence="1">
    <location>
        <begin position="224"/>
        <end position="258"/>
    </location>
</feature>
<dbReference type="Pfam" id="PF16043">
    <property type="entry name" value="DUF4795"/>
    <property type="match status" value="1"/>
</dbReference>
<evidence type="ECO:0000259" key="2">
    <source>
        <dbReference type="Pfam" id="PF16043"/>
    </source>
</evidence>
<dbReference type="Ensembl" id="ENSSHAT00000033408.1">
    <property type="protein sequence ID" value="ENSSHAP00000034449.1"/>
    <property type="gene ID" value="ENSSHAG00000030747.1"/>
</dbReference>
<evidence type="ECO:0000313" key="4">
    <source>
        <dbReference type="Proteomes" id="UP000007648"/>
    </source>
</evidence>
<dbReference type="InterPro" id="IPR032013">
    <property type="entry name" value="DUF4795"/>
</dbReference>
<feature type="domain" description="DUF4795" evidence="2">
    <location>
        <begin position="1"/>
        <end position="66"/>
    </location>
</feature>
<feature type="region of interest" description="Disordered" evidence="1">
    <location>
        <begin position="224"/>
        <end position="300"/>
    </location>
</feature>
<dbReference type="PANTHER" id="PTHR47080:SF1">
    <property type="entry name" value="CHROMOSOME 16 OPEN READING FRAME 96"/>
    <property type="match status" value="1"/>
</dbReference>
<reference evidence="3" key="3">
    <citation type="submission" date="2025-09" db="UniProtKB">
        <authorList>
            <consortium name="Ensembl"/>
        </authorList>
    </citation>
    <scope>IDENTIFICATION</scope>
</reference>
<dbReference type="PANTHER" id="PTHR47080">
    <property type="entry name" value="CHROMOSOME 16 OPEN READING FRAME 96"/>
    <property type="match status" value="1"/>
</dbReference>
<feature type="compositionally biased region" description="Polar residues" evidence="1">
    <location>
        <begin position="270"/>
        <end position="283"/>
    </location>
</feature>
<sequence>MDLDPVKKQMEHMWKFIKKSLMEGPRFDAETAAGFRKQLFDRMKCISCDRPVNVMTSPQLISVRNLDISHHARPVSANSYEYLKQLKLREMQQLQSMTNAPERGDMPTDGQARLDNNSSLRRIVKMPNLTTIHPYGDPSVFPPPNSEVNILGVDGNLYKGRMGLRGTPRSFMTEKDLAGLKVPKPPPSRKVPEYSSISNVLYPASSPRTSLTAQVLQQFSQPMMPSGILQHSPSSANLSPKIPSTNNRPTTKATTSGGPFTRKFGKSSKSRSASLPTGGLNPNSREEGTNIQDPIPSYKV</sequence>
<evidence type="ECO:0000256" key="1">
    <source>
        <dbReference type="SAM" id="MobiDB-lite"/>
    </source>
</evidence>
<proteinExistence type="predicted"/>
<protein>
    <recommendedName>
        <fullName evidence="2">DUF4795 domain-containing protein</fullName>
    </recommendedName>
</protein>
<dbReference type="GeneTree" id="ENSGT00940000162979"/>
<reference evidence="3 4" key="1">
    <citation type="journal article" date="2011" name="Proc. Natl. Acad. Sci. U.S.A.">
        <title>Genetic diversity and population structure of the endangered marsupial Sarcophilus harrisii (Tasmanian devil).</title>
        <authorList>
            <person name="Miller W."/>
            <person name="Hayes V.M."/>
            <person name="Ratan A."/>
            <person name="Petersen D.C."/>
            <person name="Wittekindt N.E."/>
            <person name="Miller J."/>
            <person name="Walenz B."/>
            <person name="Knight J."/>
            <person name="Qi J."/>
            <person name="Zhao F."/>
            <person name="Wang Q."/>
            <person name="Bedoya-Reina O.C."/>
            <person name="Katiyar N."/>
            <person name="Tomsho L.P."/>
            <person name="Kasson L.M."/>
            <person name="Hardie R.A."/>
            <person name="Woodbridge P."/>
            <person name="Tindall E.A."/>
            <person name="Bertelsen M.F."/>
            <person name="Dixon D."/>
            <person name="Pyecroft S."/>
            <person name="Helgen K.M."/>
            <person name="Lesk A.M."/>
            <person name="Pringle T.H."/>
            <person name="Patterson N."/>
            <person name="Zhang Y."/>
            <person name="Kreiss A."/>
            <person name="Woods G.M."/>
            <person name="Jones M.E."/>
            <person name="Schuster S.C."/>
        </authorList>
    </citation>
    <scope>NUCLEOTIDE SEQUENCE [LARGE SCALE GENOMIC DNA]</scope>
</reference>
<evidence type="ECO:0000313" key="3">
    <source>
        <dbReference type="Ensembl" id="ENSSHAP00000034449.1"/>
    </source>
</evidence>